<feature type="chain" id="PRO_5010371078" evidence="1">
    <location>
        <begin position="27"/>
        <end position="197"/>
    </location>
</feature>
<reference evidence="2 3" key="1">
    <citation type="submission" date="2016-10" db="EMBL/GenBank/DDBJ databases">
        <authorList>
            <person name="de Groot N.N."/>
        </authorList>
    </citation>
    <scope>NUCLEOTIDE SEQUENCE [LARGE SCALE GENOMIC DNA]</scope>
    <source>
        <strain evidence="2 3">JCM 19513</strain>
    </source>
</reference>
<name>A0A1H7QR60_9GAMM</name>
<keyword evidence="1" id="KW-0732">Signal</keyword>
<accession>A0A1H7QR60</accession>
<dbReference type="AlphaFoldDB" id="A0A1H7QR60"/>
<keyword evidence="3" id="KW-1185">Reference proteome</keyword>
<feature type="signal peptide" evidence="1">
    <location>
        <begin position="1"/>
        <end position="26"/>
    </location>
</feature>
<evidence type="ECO:0000313" key="3">
    <source>
        <dbReference type="Proteomes" id="UP000185766"/>
    </source>
</evidence>
<gene>
    <name evidence="2" type="ORF">SAMN05216214_11342</name>
</gene>
<sequence length="197" mass="22398">MTHYPKALLGSIALAASLMTGLYLNAQEGEMAKKIMMYYGGFEVEEMFDASQWFTQGMYQPRNIEADGSASNVTMLRRQLKPFTAEHLAELPYIGSSELRKEFPELDRTTLLDTPPELSHRIRYTYSAFAEPNKPEDYYYLYLELEGRKFAVLFSRDALTGGNLTGKNASEVRGDYAAQAAHRQAFSEIAEHERKAR</sequence>
<organism evidence="2 3">
    <name type="scientific">Atopomonas hussainii</name>
    <dbReference type="NCBI Taxonomy" id="1429083"/>
    <lineage>
        <taxon>Bacteria</taxon>
        <taxon>Pseudomonadati</taxon>
        <taxon>Pseudomonadota</taxon>
        <taxon>Gammaproteobacteria</taxon>
        <taxon>Pseudomonadales</taxon>
        <taxon>Pseudomonadaceae</taxon>
        <taxon>Atopomonas</taxon>
    </lineage>
</organism>
<dbReference type="EMBL" id="FOAS01000013">
    <property type="protein sequence ID" value="SEL50402.1"/>
    <property type="molecule type" value="Genomic_DNA"/>
</dbReference>
<proteinExistence type="predicted"/>
<protein>
    <submittedName>
        <fullName evidence="2">Uncharacterized protein</fullName>
    </submittedName>
</protein>
<evidence type="ECO:0000313" key="2">
    <source>
        <dbReference type="EMBL" id="SEL50402.1"/>
    </source>
</evidence>
<evidence type="ECO:0000256" key="1">
    <source>
        <dbReference type="SAM" id="SignalP"/>
    </source>
</evidence>
<dbReference type="Proteomes" id="UP000185766">
    <property type="component" value="Unassembled WGS sequence"/>
</dbReference>